<gene>
    <name evidence="2" type="ORF">CLV62_13732</name>
</gene>
<comment type="caution">
    <text evidence="2">The sequence shown here is derived from an EMBL/GenBank/DDBJ whole genome shotgun (WGS) entry which is preliminary data.</text>
</comment>
<keyword evidence="3" id="KW-1185">Reference proteome</keyword>
<accession>A0A2V3PKY7</accession>
<feature type="chain" id="PRO_5016147268" evidence="1">
    <location>
        <begin position="33"/>
        <end position="303"/>
    </location>
</feature>
<dbReference type="Gene3D" id="3.90.226.10">
    <property type="entry name" value="2-enoyl-CoA Hydratase, Chain A, domain 1"/>
    <property type="match status" value="1"/>
</dbReference>
<feature type="signal peptide" evidence="1">
    <location>
        <begin position="1"/>
        <end position="32"/>
    </location>
</feature>
<dbReference type="AlphaFoldDB" id="A0A2V3PKY7"/>
<dbReference type="EMBL" id="QICL01000037">
    <property type="protein sequence ID" value="PXV59366.1"/>
    <property type="molecule type" value="Genomic_DNA"/>
</dbReference>
<dbReference type="OrthoDB" id="2327485at2"/>
<keyword evidence="1" id="KW-0732">Signal</keyword>
<dbReference type="InterPro" id="IPR029045">
    <property type="entry name" value="ClpP/crotonase-like_dom_sf"/>
</dbReference>
<evidence type="ECO:0000313" key="3">
    <source>
        <dbReference type="Proteomes" id="UP000247973"/>
    </source>
</evidence>
<proteinExistence type="predicted"/>
<dbReference type="SUPFAM" id="SSF52096">
    <property type="entry name" value="ClpP/crotonase"/>
    <property type="match status" value="1"/>
</dbReference>
<protein>
    <submittedName>
        <fullName evidence="2">Peptidase S41-like protein</fullName>
    </submittedName>
</protein>
<evidence type="ECO:0000313" key="2">
    <source>
        <dbReference type="EMBL" id="PXV59366.1"/>
    </source>
</evidence>
<evidence type="ECO:0000256" key="1">
    <source>
        <dbReference type="SAM" id="SignalP"/>
    </source>
</evidence>
<dbReference type="Proteomes" id="UP000247973">
    <property type="component" value="Unassembled WGS sequence"/>
</dbReference>
<organism evidence="2 3">
    <name type="scientific">Dysgonomonas alginatilytica</name>
    <dbReference type="NCBI Taxonomy" id="1605892"/>
    <lineage>
        <taxon>Bacteria</taxon>
        <taxon>Pseudomonadati</taxon>
        <taxon>Bacteroidota</taxon>
        <taxon>Bacteroidia</taxon>
        <taxon>Bacteroidales</taxon>
        <taxon>Dysgonomonadaceae</taxon>
        <taxon>Dysgonomonas</taxon>
    </lineage>
</organism>
<dbReference type="Gene3D" id="1.20.920.70">
    <property type="match status" value="1"/>
</dbReference>
<name>A0A2V3PKY7_9BACT</name>
<sequence>MFVNLNYLNLNDTMRRIQSLFFLLLLAFFSQAQNTCDCQENLKLLDEILSNNYAGYQYKKKTNGIVLDKLYNELLKEAKKERYQNYNCARLLDAYITAYEDKHTNIDYLGLRHSIGKMSEKEKAALFGIVAENKYLDSKQLSRYLEELQRGIEGVYVNKEDTCIVLEDRNILHDYIGVLWNTHQKYWNRGDVKFELKQNSKKQYDYFYYDKHHSLESLRDIDISINNIAGWRKIHVKSDSLIQEENRFPVSAQKQTDSTLYLPLQTFDRSYKAVIDNFLDSNKEKLEKTPNLILDLRGNKGGG</sequence>
<reference evidence="2 3" key="1">
    <citation type="submission" date="2018-03" db="EMBL/GenBank/DDBJ databases">
        <title>Genomic Encyclopedia of Archaeal and Bacterial Type Strains, Phase II (KMG-II): from individual species to whole genera.</title>
        <authorList>
            <person name="Goeker M."/>
        </authorList>
    </citation>
    <scope>NUCLEOTIDE SEQUENCE [LARGE SCALE GENOMIC DNA]</scope>
    <source>
        <strain evidence="2 3">DSM 100214</strain>
    </source>
</reference>